<organism evidence="2 3">
    <name type="scientific">Flavisphingopyxis soli</name>
    <dbReference type="NCBI Taxonomy" id="2601267"/>
    <lineage>
        <taxon>Bacteria</taxon>
        <taxon>Pseudomonadati</taxon>
        <taxon>Pseudomonadota</taxon>
        <taxon>Alphaproteobacteria</taxon>
        <taxon>Sphingomonadales</taxon>
        <taxon>Sphingopyxidaceae</taxon>
        <taxon>Flavisphingopyxis</taxon>
    </lineage>
</organism>
<proteinExistence type="predicted"/>
<dbReference type="EMBL" id="VOPY01000001">
    <property type="protein sequence ID" value="TXC73270.1"/>
    <property type="molecule type" value="Genomic_DNA"/>
</dbReference>
<keyword evidence="1" id="KW-0732">Signal</keyword>
<dbReference type="PANTHER" id="PTHR30451:SF5">
    <property type="entry name" value="SLR0019 PROTEIN"/>
    <property type="match status" value="1"/>
</dbReference>
<dbReference type="GO" id="GO:0009297">
    <property type="term" value="P:pilus assembly"/>
    <property type="evidence" value="ECO:0007669"/>
    <property type="project" value="InterPro"/>
</dbReference>
<keyword evidence="3" id="KW-1185">Reference proteome</keyword>
<accession>A0A5C6UL93</accession>
<evidence type="ECO:0000256" key="1">
    <source>
        <dbReference type="SAM" id="SignalP"/>
    </source>
</evidence>
<sequence>MIRTHFRSALLLGVGSALLPTVAWGADEPLEIPETAAPTQSNADSAQIGSRLNTTGRPIILTVPAKDGANYLGDIALTIQVDDTLEFPTQRALQLLSQVLSPDYFLTLEKSLGLQPSLSPNDFVSSGIKVSYNPRTLELNFIIPAELRISRSVIVSPLDRDRIGSVIEPAGFSAYLNIRATADYIHAGGPTGFNEPLMILDGAARLGGVVAESEAIWQPGVTGVDFQRLGSRFVYDDLKNLVRWTAGDLQPLARGFQNSPDIAGLSIFRSYSVLQPQQIIRPRGDRSFRLDRPSTIEVEINGQIIRRLELAPGNYNLRDFPFAQGANNIRLSVLDDSGRSEVLNFSLFLDQTQLAKGLSEFGLYAGVKAPLGLRGPHYTNDYIASGFYRRGISDFLTVGVNAQIDKDSRLLGTEAVVATSVGTFATNLALSDIDAYGSGYAGTLTFQRLIQRANGQADTLNLFAETRSAKFGPVSSFYVSNPYDFEVGGGYSHAFTDQFYAGFDARYSHGRGAEIDLHSYRLSGGFRISPTANLTGDVRYEKDTRGSRIGAFASLTIRFGRYTTARADYDTRDNRARVSFQTLHGQGVGSYNITADIDRSDNSSGFNFNGNYIANRAELGLSHFGSFTDDFGQRTSERTSLRVGTSLAFADGAFSVGRPIYDSFAIVSPHRKLDGTDVLLDPTPYGYTANSGMLGAATHPSLSSYADRTITVDAPDAKAGTDLGQGSFHLFPPYRSGYRLVVGSEYGVTAVGTMVDVDGEVVSLVTGTATELAHPELPPVTIFTNRQGRFGATGLAPGKWRIEMLDSKQSVFEIDIPDNGENIVRFDQISPVRN</sequence>
<dbReference type="InterPro" id="IPR000015">
    <property type="entry name" value="Fimb_usher"/>
</dbReference>
<evidence type="ECO:0000313" key="2">
    <source>
        <dbReference type="EMBL" id="TXC73270.1"/>
    </source>
</evidence>
<dbReference type="RefSeq" id="WP_147121108.1">
    <property type="nucleotide sequence ID" value="NZ_VOPY01000001.1"/>
</dbReference>
<dbReference type="Gene3D" id="2.60.40.3110">
    <property type="match status" value="1"/>
</dbReference>
<dbReference type="GO" id="GO:0015473">
    <property type="term" value="F:fimbrial usher porin activity"/>
    <property type="evidence" value="ECO:0007669"/>
    <property type="project" value="InterPro"/>
</dbReference>
<dbReference type="PANTHER" id="PTHR30451">
    <property type="entry name" value="OUTER MEMBRANE USHER PROTEIN"/>
    <property type="match status" value="1"/>
</dbReference>
<reference evidence="2 3" key="1">
    <citation type="submission" date="2019-08" db="EMBL/GenBank/DDBJ databases">
        <title>Sphingorhabdus soil sp. nov., isolated from arctic soil.</title>
        <authorList>
            <person name="Liu Y."/>
        </authorList>
    </citation>
    <scope>NUCLEOTIDE SEQUENCE [LARGE SCALE GENOMIC DNA]</scope>
    <source>
        <strain evidence="2 3">D-2Q-5-6</strain>
    </source>
</reference>
<dbReference type="Proteomes" id="UP000321129">
    <property type="component" value="Unassembled WGS sequence"/>
</dbReference>
<comment type="caution">
    <text evidence="2">The sequence shown here is derived from an EMBL/GenBank/DDBJ whole genome shotgun (WGS) entry which is preliminary data.</text>
</comment>
<name>A0A5C6UL93_9SPHN</name>
<feature type="signal peptide" evidence="1">
    <location>
        <begin position="1"/>
        <end position="25"/>
    </location>
</feature>
<dbReference type="GO" id="GO:0016020">
    <property type="term" value="C:membrane"/>
    <property type="evidence" value="ECO:0007669"/>
    <property type="project" value="InterPro"/>
</dbReference>
<dbReference type="AlphaFoldDB" id="A0A5C6UL93"/>
<protein>
    <submittedName>
        <fullName evidence="2">Fimbrial biogenesis outer membrane usher protein</fullName>
    </submittedName>
</protein>
<evidence type="ECO:0000313" key="3">
    <source>
        <dbReference type="Proteomes" id="UP000321129"/>
    </source>
</evidence>
<feature type="chain" id="PRO_5022961334" evidence="1">
    <location>
        <begin position="26"/>
        <end position="834"/>
    </location>
</feature>
<dbReference type="OrthoDB" id="499138at2"/>
<gene>
    <name evidence="2" type="ORF">FSZ31_00440</name>
</gene>